<dbReference type="Gene3D" id="3.50.50.60">
    <property type="entry name" value="FAD/NAD(P)-binding domain"/>
    <property type="match status" value="2"/>
</dbReference>
<evidence type="ECO:0000313" key="4">
    <source>
        <dbReference type="EnsemblFungi" id="FOXG_02467P0"/>
    </source>
</evidence>
<reference evidence="5" key="1">
    <citation type="journal article" date="2012" name="Mol. Plant Microbe Interact.">
        <title>A highly conserved effector in Fusarium oxysporum is required for full virulence on Arabidopsis.</title>
        <authorList>
            <person name="Thatcher L.F."/>
            <person name="Gardiner D.M."/>
            <person name="Kazan K."/>
            <person name="Manners J."/>
        </authorList>
    </citation>
    <scope>NUCLEOTIDE SEQUENCE [LARGE SCALE GENOMIC DNA]</scope>
    <source>
        <strain evidence="5">Fo5176</strain>
    </source>
</reference>
<reference evidence="4" key="2">
    <citation type="submission" date="2025-08" db="UniProtKB">
        <authorList>
            <consortium name="EnsemblFungi"/>
        </authorList>
    </citation>
    <scope>IDENTIFICATION</scope>
    <source>
        <strain evidence="4">4287 / CBS 123668 / FGSC 9935 / NRRL 34936</strain>
    </source>
</reference>
<evidence type="ECO:0000256" key="2">
    <source>
        <dbReference type="ARBA" id="ARBA00022630"/>
    </source>
</evidence>
<dbReference type="AlphaFoldDB" id="A0A0D2XEX8"/>
<keyword evidence="3" id="KW-0560">Oxidoreductase</keyword>
<accession>A0A0D2XEX8</accession>
<dbReference type="InterPro" id="IPR036188">
    <property type="entry name" value="FAD/NAD-bd_sf"/>
</dbReference>
<protein>
    <submittedName>
        <fullName evidence="4">Uncharacterized protein</fullName>
    </submittedName>
</protein>
<organism evidence="4 5">
    <name type="scientific">Fusarium oxysporum (strain Fo5176)</name>
    <name type="common">Fusarium vascular wilt</name>
    <dbReference type="NCBI Taxonomy" id="660025"/>
    <lineage>
        <taxon>Eukaryota</taxon>
        <taxon>Fungi</taxon>
        <taxon>Dikarya</taxon>
        <taxon>Ascomycota</taxon>
        <taxon>Pezizomycotina</taxon>
        <taxon>Sordariomycetes</taxon>
        <taxon>Hypocreomycetidae</taxon>
        <taxon>Hypocreales</taxon>
        <taxon>Nectriaceae</taxon>
        <taxon>Fusarium</taxon>
        <taxon>Fusarium oxysporum species complex</taxon>
    </lineage>
</organism>
<gene>
    <name evidence="4" type="primary">28944660</name>
</gene>
<dbReference type="Pfam" id="PF07992">
    <property type="entry name" value="Pyr_redox_2"/>
    <property type="match status" value="1"/>
</dbReference>
<dbReference type="GO" id="GO:0097237">
    <property type="term" value="P:cellular response to toxic substance"/>
    <property type="evidence" value="ECO:0007669"/>
    <property type="project" value="UniProtKB-ARBA"/>
</dbReference>
<sequence length="317" mass="34139">MSSKLYDVLIIGGGPGGLAMASALARQVYTALILDSGVYRNAPTKHMHNVLGFDHVEPSVFRQKARDDLEKRYESIEFKSTTIATVRKTDAGVFEAVDHDGNIYQGKKLGLGTGVKDLVEEQPKGYAECWGKGIFHCLYCHGFEERGAESVGVFAGGMLSSADMLAHVTPMAKRLSQSVTIYTNGDPSLPSTIKTKVHSSKVHFDTRKITSFALVNSGPSVKITFEDGSSKTEGFVVSHPNVAQAAPFAEQLGLETTPTGDIKVEVPMNETSVKGCFAFGDAATVMRSALQAMHMGGFAAIGMAMQLQHELDEKDEL</sequence>
<evidence type="ECO:0000313" key="5">
    <source>
        <dbReference type="Proteomes" id="UP000002489"/>
    </source>
</evidence>
<dbReference type="Proteomes" id="UP000002489">
    <property type="component" value="Unassembled WGS sequence"/>
</dbReference>
<dbReference type="PANTHER" id="PTHR48105">
    <property type="entry name" value="THIOREDOXIN REDUCTASE 1-RELATED-RELATED"/>
    <property type="match status" value="1"/>
</dbReference>
<dbReference type="SUPFAM" id="SSF51905">
    <property type="entry name" value="FAD/NAD(P)-binding domain"/>
    <property type="match status" value="1"/>
</dbReference>
<proteinExistence type="inferred from homology"/>
<keyword evidence="2" id="KW-0285">Flavoprotein</keyword>
<dbReference type="VEuPathDB" id="FungiDB:FOXG_02467"/>
<dbReference type="EnsemblFungi" id="FOXG_02467T0">
    <property type="protein sequence ID" value="FOXG_02467P0"/>
    <property type="gene ID" value="FOXG_02467"/>
</dbReference>
<dbReference type="PRINTS" id="PR00469">
    <property type="entry name" value="PNDRDTASEII"/>
</dbReference>
<dbReference type="InterPro" id="IPR050097">
    <property type="entry name" value="Ferredoxin-NADP_redctase_2"/>
</dbReference>
<evidence type="ECO:0000256" key="1">
    <source>
        <dbReference type="ARBA" id="ARBA00009333"/>
    </source>
</evidence>
<dbReference type="GO" id="GO:0016491">
    <property type="term" value="F:oxidoreductase activity"/>
    <property type="evidence" value="ECO:0007669"/>
    <property type="project" value="UniProtKB-KW"/>
</dbReference>
<comment type="similarity">
    <text evidence="1">Belongs to the class-II pyridine nucleotide-disulfide oxidoreductase family.</text>
</comment>
<dbReference type="InterPro" id="IPR023753">
    <property type="entry name" value="FAD/NAD-binding_dom"/>
</dbReference>
<dbReference type="PRINTS" id="PR00368">
    <property type="entry name" value="FADPNR"/>
</dbReference>
<name>A0A0D2XEX8_FUSOF</name>
<evidence type="ECO:0000256" key="3">
    <source>
        <dbReference type="ARBA" id="ARBA00023002"/>
    </source>
</evidence>
<dbReference type="STRING" id="426428.A0A0D2XEX8"/>